<evidence type="ECO:0000256" key="1">
    <source>
        <dbReference type="SAM" id="MobiDB-lite"/>
    </source>
</evidence>
<feature type="compositionally biased region" description="Basic and acidic residues" evidence="1">
    <location>
        <begin position="279"/>
        <end position="303"/>
    </location>
</feature>
<evidence type="ECO:0000313" key="2">
    <source>
        <dbReference type="Proteomes" id="UP001652660"/>
    </source>
</evidence>
<gene>
    <name evidence="3" type="primary">LOC113737126</name>
</gene>
<feature type="compositionally biased region" description="Polar residues" evidence="1">
    <location>
        <begin position="85"/>
        <end position="104"/>
    </location>
</feature>
<feature type="compositionally biased region" description="Basic and acidic residues" evidence="1">
    <location>
        <begin position="244"/>
        <end position="257"/>
    </location>
</feature>
<sequence length="303" mass="32648">MDLFGPSNHNVKGGILLKIDSNKGGQLKSLHKLKILEDHRGKFIFFSSLLSFFLSLRNENPTTPSLSAASTMGCGESKHAVATADTVSQSKRSNSKKANGQENPTVIERATDDVKTNTNASLEEPKKGAKVVVDEGENVNKDSGGAIVKESEIPKADDVTESEVPKADDVKESDHQGKGETVVETVKEKENKETAVVPEDTKDESEKKDLKEGSTEETKKEEAGPDSPPKKAASEQQTDANEIVEDKGPTTETKSEEALTENKGNQDKEGEAAVQTTETKAEKAPDAKEEHATESSEKDPKTT</sequence>
<dbReference type="OrthoDB" id="776378at2759"/>
<dbReference type="GeneID" id="113737126"/>
<name>A0A6P6WZS6_COFAR</name>
<dbReference type="RefSeq" id="XP_027120186.2">
    <property type="nucleotide sequence ID" value="XM_027264385.2"/>
</dbReference>
<organism evidence="2 3">
    <name type="scientific">Coffea arabica</name>
    <name type="common">Arabian coffee</name>
    <dbReference type="NCBI Taxonomy" id="13443"/>
    <lineage>
        <taxon>Eukaryota</taxon>
        <taxon>Viridiplantae</taxon>
        <taxon>Streptophyta</taxon>
        <taxon>Embryophyta</taxon>
        <taxon>Tracheophyta</taxon>
        <taxon>Spermatophyta</taxon>
        <taxon>Magnoliopsida</taxon>
        <taxon>eudicotyledons</taxon>
        <taxon>Gunneridae</taxon>
        <taxon>Pentapetalae</taxon>
        <taxon>asterids</taxon>
        <taxon>lamiids</taxon>
        <taxon>Gentianales</taxon>
        <taxon>Rubiaceae</taxon>
        <taxon>Ixoroideae</taxon>
        <taxon>Gardenieae complex</taxon>
        <taxon>Bertiereae - Coffeeae clade</taxon>
        <taxon>Coffeeae</taxon>
        <taxon>Coffea</taxon>
    </lineage>
</organism>
<dbReference type="AlphaFoldDB" id="A0A6P6WZS6"/>
<protein>
    <submittedName>
        <fullName evidence="3">Uncharacterized protein</fullName>
    </submittedName>
</protein>
<keyword evidence="2" id="KW-1185">Reference proteome</keyword>
<evidence type="ECO:0000313" key="3">
    <source>
        <dbReference type="RefSeq" id="XP_027120186.2"/>
    </source>
</evidence>
<reference evidence="2" key="1">
    <citation type="journal article" date="2025" name="Foods">
        <title>Unveiling the Microbial Signatures of Arabica Coffee Cherries: Insights into Ripeness Specific Diversity, Functional Traits, and Implications for Quality and Safety.</title>
        <authorList>
            <consortium name="RefSeq"/>
            <person name="Tenea G.N."/>
            <person name="Cifuentes V."/>
            <person name="Reyes P."/>
            <person name="Cevallos-Vallejos M."/>
        </authorList>
    </citation>
    <scope>NUCLEOTIDE SEQUENCE [LARGE SCALE GENOMIC DNA]</scope>
</reference>
<reference evidence="3" key="2">
    <citation type="submission" date="2025-08" db="UniProtKB">
        <authorList>
            <consortium name="RefSeq"/>
        </authorList>
    </citation>
    <scope>IDENTIFICATION</scope>
    <source>
        <tissue evidence="3">Leaves</tissue>
    </source>
</reference>
<dbReference type="Proteomes" id="UP001652660">
    <property type="component" value="Chromosome 3e"/>
</dbReference>
<accession>A0A6P6WZS6</accession>
<feature type="compositionally biased region" description="Basic and acidic residues" evidence="1">
    <location>
        <begin position="149"/>
        <end position="178"/>
    </location>
</feature>
<proteinExistence type="predicted"/>
<feature type="region of interest" description="Disordered" evidence="1">
    <location>
        <begin position="80"/>
        <end position="303"/>
    </location>
</feature>
<feature type="compositionally biased region" description="Basic and acidic residues" evidence="1">
    <location>
        <begin position="204"/>
        <end position="233"/>
    </location>
</feature>